<feature type="transmembrane region" description="Helical" evidence="1">
    <location>
        <begin position="594"/>
        <end position="615"/>
    </location>
</feature>
<dbReference type="Pfam" id="PF04114">
    <property type="entry name" value="Gaa1"/>
    <property type="match status" value="1"/>
</dbReference>
<gene>
    <name evidence="2" type="ORF">GPM918_LOCUS7642</name>
    <name evidence="3" type="ORF">SRO942_LOCUS7642</name>
</gene>
<feature type="transmembrane region" description="Helical" evidence="1">
    <location>
        <begin position="379"/>
        <end position="400"/>
    </location>
</feature>
<evidence type="ECO:0008006" key="5">
    <source>
        <dbReference type="Google" id="ProtNLM"/>
    </source>
</evidence>
<organism evidence="2 4">
    <name type="scientific">Didymodactylos carnosus</name>
    <dbReference type="NCBI Taxonomy" id="1234261"/>
    <lineage>
        <taxon>Eukaryota</taxon>
        <taxon>Metazoa</taxon>
        <taxon>Spiralia</taxon>
        <taxon>Gnathifera</taxon>
        <taxon>Rotifera</taxon>
        <taxon>Eurotatoria</taxon>
        <taxon>Bdelloidea</taxon>
        <taxon>Philodinida</taxon>
        <taxon>Philodinidae</taxon>
        <taxon>Didymodactylos</taxon>
    </lineage>
</organism>
<feature type="transmembrane region" description="Helical" evidence="1">
    <location>
        <begin position="450"/>
        <end position="470"/>
    </location>
</feature>
<dbReference type="Proteomes" id="UP000663829">
    <property type="component" value="Unassembled WGS sequence"/>
</dbReference>
<evidence type="ECO:0000313" key="2">
    <source>
        <dbReference type="EMBL" id="CAF0881622.1"/>
    </source>
</evidence>
<protein>
    <recommendedName>
        <fullName evidence="5">Glycosylphosphatidylinositol anchor attachment 1 protein</fullName>
    </recommendedName>
</protein>
<dbReference type="GO" id="GO:0042765">
    <property type="term" value="C:GPI-anchor transamidase complex"/>
    <property type="evidence" value="ECO:0007669"/>
    <property type="project" value="InterPro"/>
</dbReference>
<dbReference type="GO" id="GO:0016255">
    <property type="term" value="P:attachment of GPI anchor to protein"/>
    <property type="evidence" value="ECO:0007669"/>
    <property type="project" value="TreeGrafter"/>
</dbReference>
<name>A0A813YAV0_9BILA</name>
<dbReference type="InterPro" id="IPR007246">
    <property type="entry name" value="Gaa1"/>
</dbReference>
<feature type="transmembrane region" description="Helical" evidence="1">
    <location>
        <begin position="515"/>
        <end position="534"/>
    </location>
</feature>
<dbReference type="OrthoDB" id="445301at2759"/>
<dbReference type="Proteomes" id="UP000681722">
    <property type="component" value="Unassembled WGS sequence"/>
</dbReference>
<keyword evidence="1" id="KW-0472">Membrane</keyword>
<feature type="transmembrane region" description="Helical" evidence="1">
    <location>
        <begin position="421"/>
        <end position="444"/>
    </location>
</feature>
<proteinExistence type="predicted"/>
<keyword evidence="1" id="KW-0812">Transmembrane</keyword>
<comment type="caution">
    <text evidence="2">The sequence shown here is derived from an EMBL/GenBank/DDBJ whole genome shotgun (WGS) entry which is preliminary data.</text>
</comment>
<dbReference type="EMBL" id="CAJNOQ010001263">
    <property type="protein sequence ID" value="CAF0881622.1"/>
    <property type="molecule type" value="Genomic_DNA"/>
</dbReference>
<reference evidence="2" key="1">
    <citation type="submission" date="2021-02" db="EMBL/GenBank/DDBJ databases">
        <authorList>
            <person name="Nowell W R."/>
        </authorList>
    </citation>
    <scope>NUCLEOTIDE SEQUENCE</scope>
</reference>
<sequence length="668" mass="77719">MPIRLDLSPKALLKKFLNNQLRVYSVFYLCGIGAFIYLTCPFVHHRTYLSENALSPGLVSSDISMSEQTRQLNILLRQTFKNNKENIQDILCKLLRDNGIEAYKQRFSYNLSENSSLNVYGIVRAPRTASTEAILLVAQLYVHTQDKKQLKPNILGLSQTLTMVFALRRKPYMSKDIIVLFSSEQELGAKAWLKSYYHAYDEDSLIKADSLPAHAGSIQAGLSLEFPSDKFYSIDLRFNGLNGQLANLDLINTLIQLCDKQSIPVTFNYVYVDLSTNEDAINYLLKSAKTLLLNLLTLSTGVSDGLHGQFLHYRVEMVTLFGSLNKQHTYQHSPITIRAIENVLEGYIRSINNLLERFHQSFFFYYLINRRNFVSISAYIIPLGIICAPLLLRALVLYMTKFFQNDDRIIKTLGRKMKFPISYEFMLKEFLTCSVTSFVFYTIFNYFYSNQLLSIFLLIFTAIFCLNPVYYRLKAIKTVSSDIDEYNFDFYQFLLLIYGAALLACLSLLNHSLAFLCSLYLLPLYALAGISKFTREFFFVKYVTRFCFVVIFNPILILFIYYLLTVTLINGWSIKNVAQFLTDMRQFFTYYRHFFHIWTYDVVCLGLLPLWLALYRSTYWKWRPISSVEKQEQQQQQPPQVLFPNKEQQQTIEDEGLHLDEIEENVNK</sequence>
<keyword evidence="4" id="KW-1185">Reference proteome</keyword>
<dbReference type="AlphaFoldDB" id="A0A813YAV0"/>
<feature type="transmembrane region" description="Helical" evidence="1">
    <location>
        <begin position="490"/>
        <end position="509"/>
    </location>
</feature>
<feature type="transmembrane region" description="Helical" evidence="1">
    <location>
        <begin position="21"/>
        <end position="38"/>
    </location>
</feature>
<dbReference type="EMBL" id="CAJOBC010001263">
    <property type="protein sequence ID" value="CAF3667735.1"/>
    <property type="molecule type" value="Genomic_DNA"/>
</dbReference>
<dbReference type="PANTHER" id="PTHR13304">
    <property type="entry name" value="GLYCOSYLPHOSPHATIDYLINOSITOL ANCHOR ATTACHMENT 1 PROTEIN"/>
    <property type="match status" value="1"/>
</dbReference>
<evidence type="ECO:0000256" key="1">
    <source>
        <dbReference type="SAM" id="Phobius"/>
    </source>
</evidence>
<feature type="transmembrane region" description="Helical" evidence="1">
    <location>
        <begin position="546"/>
        <end position="574"/>
    </location>
</feature>
<dbReference type="PANTHER" id="PTHR13304:SF0">
    <property type="entry name" value="GLYCOSYLPHOSPHATIDYLINOSITOL ANCHOR ATTACHMENT 1 PROTEIN"/>
    <property type="match status" value="1"/>
</dbReference>
<keyword evidence="1" id="KW-1133">Transmembrane helix</keyword>
<accession>A0A813YAV0</accession>
<evidence type="ECO:0000313" key="3">
    <source>
        <dbReference type="EMBL" id="CAF3667735.1"/>
    </source>
</evidence>
<evidence type="ECO:0000313" key="4">
    <source>
        <dbReference type="Proteomes" id="UP000663829"/>
    </source>
</evidence>